<reference evidence="1" key="1">
    <citation type="submission" date="2019-08" db="EMBL/GenBank/DDBJ databases">
        <authorList>
            <person name="Kucharzyk K."/>
            <person name="Murdoch R.W."/>
            <person name="Higgins S."/>
            <person name="Loffler F."/>
        </authorList>
    </citation>
    <scope>NUCLEOTIDE SEQUENCE</scope>
</reference>
<dbReference type="EMBL" id="VSSQ01031475">
    <property type="protein sequence ID" value="MPM82375.1"/>
    <property type="molecule type" value="Genomic_DNA"/>
</dbReference>
<accession>A0A645CZS5</accession>
<dbReference type="AlphaFoldDB" id="A0A645CZS5"/>
<sequence>MSAGFALSRIIAQELKGVIEDRDLEILQLQEDLQKKSTAHDTEKNDIEHKLEGLLGRVSSMTAGKTGTQ</sequence>
<evidence type="ECO:0000313" key="1">
    <source>
        <dbReference type="EMBL" id="MPM82375.1"/>
    </source>
</evidence>
<name>A0A645CZS5_9ZZZZ</name>
<gene>
    <name evidence="1" type="ORF">SDC9_129436</name>
</gene>
<protein>
    <submittedName>
        <fullName evidence="1">Uncharacterized protein</fullName>
    </submittedName>
</protein>
<organism evidence="1">
    <name type="scientific">bioreactor metagenome</name>
    <dbReference type="NCBI Taxonomy" id="1076179"/>
    <lineage>
        <taxon>unclassified sequences</taxon>
        <taxon>metagenomes</taxon>
        <taxon>ecological metagenomes</taxon>
    </lineage>
</organism>
<comment type="caution">
    <text evidence="1">The sequence shown here is derived from an EMBL/GenBank/DDBJ whole genome shotgun (WGS) entry which is preliminary data.</text>
</comment>
<proteinExistence type="predicted"/>